<dbReference type="Pfam" id="PF00091">
    <property type="entry name" value="Tubulin"/>
    <property type="match status" value="1"/>
</dbReference>
<organism evidence="17 18">
    <name type="scientific">Potamilus streckersoni</name>
    <dbReference type="NCBI Taxonomy" id="2493646"/>
    <lineage>
        <taxon>Eukaryota</taxon>
        <taxon>Metazoa</taxon>
        <taxon>Spiralia</taxon>
        <taxon>Lophotrochozoa</taxon>
        <taxon>Mollusca</taxon>
        <taxon>Bivalvia</taxon>
        <taxon>Autobranchia</taxon>
        <taxon>Heteroconchia</taxon>
        <taxon>Palaeoheterodonta</taxon>
        <taxon>Unionida</taxon>
        <taxon>Unionoidea</taxon>
        <taxon>Unionidae</taxon>
        <taxon>Ambleminae</taxon>
        <taxon>Lampsilini</taxon>
        <taxon>Potamilus</taxon>
    </lineage>
</organism>
<feature type="domain" description="Tubulin/FtsZ GTPase" evidence="16">
    <location>
        <begin position="62"/>
        <end position="261"/>
    </location>
</feature>
<protein>
    <recommendedName>
        <fullName evidence="5">Tubulin delta chain</fullName>
    </recommendedName>
    <alternativeName>
        <fullName evidence="12">Delta-tubulin</fullName>
    </alternativeName>
</protein>
<comment type="similarity">
    <text evidence="4 14">Belongs to the tubulin family.</text>
</comment>
<evidence type="ECO:0000256" key="5">
    <source>
        <dbReference type="ARBA" id="ARBA00014184"/>
    </source>
</evidence>
<dbReference type="GO" id="GO:0005874">
    <property type="term" value="C:microtubule"/>
    <property type="evidence" value="ECO:0007669"/>
    <property type="project" value="UniProtKB-KW"/>
</dbReference>
<evidence type="ECO:0000256" key="6">
    <source>
        <dbReference type="ARBA" id="ARBA00022701"/>
    </source>
</evidence>
<dbReference type="PANTHER" id="PTHR11588">
    <property type="entry name" value="TUBULIN"/>
    <property type="match status" value="1"/>
</dbReference>
<dbReference type="SUPFAM" id="SSF55307">
    <property type="entry name" value="Tubulin C-terminal domain-like"/>
    <property type="match status" value="1"/>
</dbReference>
<dbReference type="InterPro" id="IPR017975">
    <property type="entry name" value="Tubulin_CS"/>
</dbReference>
<dbReference type="Proteomes" id="UP001195483">
    <property type="component" value="Unassembled WGS sequence"/>
</dbReference>
<evidence type="ECO:0000313" key="18">
    <source>
        <dbReference type="Proteomes" id="UP001195483"/>
    </source>
</evidence>
<dbReference type="InterPro" id="IPR008280">
    <property type="entry name" value="Tub_FtsZ_C"/>
</dbReference>
<dbReference type="InterPro" id="IPR003008">
    <property type="entry name" value="Tubulin_FtsZ_GTPase"/>
</dbReference>
<dbReference type="InterPro" id="IPR000217">
    <property type="entry name" value="Tubulin"/>
</dbReference>
<keyword evidence="15" id="KW-0732">Signal</keyword>
<evidence type="ECO:0000256" key="1">
    <source>
        <dbReference type="ARBA" id="ARBA00004114"/>
    </source>
</evidence>
<evidence type="ECO:0000256" key="9">
    <source>
        <dbReference type="ARBA" id="ARBA00023134"/>
    </source>
</evidence>
<reference evidence="17" key="2">
    <citation type="journal article" date="2021" name="Genome Biol. Evol.">
        <title>Developing a high-quality reference genome for a parasitic bivalve with doubly uniparental inheritance (Bivalvia: Unionida).</title>
        <authorList>
            <person name="Smith C.H."/>
        </authorList>
    </citation>
    <scope>NUCLEOTIDE SEQUENCE</scope>
    <source>
        <strain evidence="17">CHS0354</strain>
        <tissue evidence="17">Mantle</tissue>
    </source>
</reference>
<dbReference type="PRINTS" id="PR01224">
    <property type="entry name" value="DELTATUBULIN"/>
</dbReference>
<evidence type="ECO:0000256" key="4">
    <source>
        <dbReference type="ARBA" id="ARBA00009636"/>
    </source>
</evidence>
<feature type="chain" id="PRO_5041980495" description="Tubulin delta chain" evidence="15">
    <location>
        <begin position="19"/>
        <end position="461"/>
    </location>
</feature>
<feature type="signal peptide" evidence="15">
    <location>
        <begin position="1"/>
        <end position="18"/>
    </location>
</feature>
<keyword evidence="10" id="KW-0539">Nucleus</keyword>
<keyword evidence="7 14" id="KW-0547">Nucleotide-binding</keyword>
<accession>A0AAE0TCV9</accession>
<evidence type="ECO:0000256" key="13">
    <source>
        <dbReference type="ARBA" id="ARBA00046149"/>
    </source>
</evidence>
<evidence type="ECO:0000256" key="8">
    <source>
        <dbReference type="ARBA" id="ARBA00022794"/>
    </source>
</evidence>
<dbReference type="GO" id="GO:0007017">
    <property type="term" value="P:microtubule-based process"/>
    <property type="evidence" value="ECO:0007669"/>
    <property type="project" value="InterPro"/>
</dbReference>
<evidence type="ECO:0000313" key="17">
    <source>
        <dbReference type="EMBL" id="KAK3607579.1"/>
    </source>
</evidence>
<keyword evidence="8" id="KW-0970">Cilium biogenesis/degradation</keyword>
<evidence type="ECO:0000256" key="3">
    <source>
        <dbReference type="ARBA" id="ARBA00004138"/>
    </source>
</evidence>
<dbReference type="SUPFAM" id="SSF52490">
    <property type="entry name" value="Tubulin nucleotide-binding domain-like"/>
    <property type="match status" value="1"/>
</dbReference>
<reference evidence="17" key="1">
    <citation type="journal article" date="2021" name="Genome Biol. Evol.">
        <title>A High-Quality Reference Genome for a Parasitic Bivalve with Doubly Uniparental Inheritance (Bivalvia: Unionida).</title>
        <authorList>
            <person name="Smith C.H."/>
        </authorList>
    </citation>
    <scope>NUCLEOTIDE SEQUENCE</scope>
    <source>
        <strain evidence="17">CHS0354</strain>
    </source>
</reference>
<comment type="function">
    <text evidence="13">Acts as a positive regulator of hedgehog signaling and regulates ciliary function.</text>
</comment>
<evidence type="ECO:0000256" key="7">
    <source>
        <dbReference type="ARBA" id="ARBA00022741"/>
    </source>
</evidence>
<dbReference type="InterPro" id="IPR002967">
    <property type="entry name" value="Delta_tubulin"/>
</dbReference>
<keyword evidence="11" id="KW-0966">Cell projection</keyword>
<dbReference type="AlphaFoldDB" id="A0AAE0TCV9"/>
<keyword evidence="18" id="KW-1185">Reference proteome</keyword>
<name>A0AAE0TCV9_9BIVA</name>
<gene>
    <name evidence="17" type="ORF">CHS0354_011115</name>
</gene>
<dbReference type="PRINTS" id="PR01161">
    <property type="entry name" value="TUBULIN"/>
</dbReference>
<dbReference type="FunFam" id="3.40.50.1440:FF:000021">
    <property type="entry name" value="Tubulin delta chain"/>
    <property type="match status" value="1"/>
</dbReference>
<dbReference type="GO" id="GO:0005634">
    <property type="term" value="C:nucleus"/>
    <property type="evidence" value="ECO:0007669"/>
    <property type="project" value="UniProtKB-SubCell"/>
</dbReference>
<evidence type="ECO:0000256" key="10">
    <source>
        <dbReference type="ARBA" id="ARBA00023242"/>
    </source>
</evidence>
<dbReference type="GO" id="GO:0005929">
    <property type="term" value="C:cilium"/>
    <property type="evidence" value="ECO:0007669"/>
    <property type="project" value="UniProtKB-SubCell"/>
</dbReference>
<dbReference type="GO" id="GO:0030030">
    <property type="term" value="P:cell projection organization"/>
    <property type="evidence" value="ECO:0007669"/>
    <property type="project" value="UniProtKB-KW"/>
</dbReference>
<dbReference type="SMART" id="SM00864">
    <property type="entry name" value="Tubulin"/>
    <property type="match status" value="1"/>
</dbReference>
<dbReference type="Gene3D" id="3.40.50.1440">
    <property type="entry name" value="Tubulin/FtsZ, GTPase domain"/>
    <property type="match status" value="1"/>
</dbReference>
<keyword evidence="9 14" id="KW-0342">GTP-binding</keyword>
<dbReference type="InterPro" id="IPR036525">
    <property type="entry name" value="Tubulin/FtsZ_GTPase_sf"/>
</dbReference>
<dbReference type="GO" id="GO:0005200">
    <property type="term" value="F:structural constituent of cytoskeleton"/>
    <property type="evidence" value="ECO:0007669"/>
    <property type="project" value="InterPro"/>
</dbReference>
<evidence type="ECO:0000256" key="14">
    <source>
        <dbReference type="RuleBase" id="RU000352"/>
    </source>
</evidence>
<evidence type="ECO:0000256" key="15">
    <source>
        <dbReference type="SAM" id="SignalP"/>
    </source>
</evidence>
<evidence type="ECO:0000256" key="11">
    <source>
        <dbReference type="ARBA" id="ARBA00023273"/>
    </source>
</evidence>
<reference evidence="17" key="3">
    <citation type="submission" date="2023-05" db="EMBL/GenBank/DDBJ databases">
        <authorList>
            <person name="Smith C.H."/>
        </authorList>
    </citation>
    <scope>NUCLEOTIDE SEQUENCE</scope>
    <source>
        <strain evidence="17">CHS0354</strain>
        <tissue evidence="17">Mantle</tissue>
    </source>
</reference>
<evidence type="ECO:0000256" key="12">
    <source>
        <dbReference type="ARBA" id="ARBA00030594"/>
    </source>
</evidence>
<comment type="caution">
    <text evidence="17">The sequence shown here is derived from an EMBL/GenBank/DDBJ whole genome shotgun (WGS) entry which is preliminary data.</text>
</comment>
<dbReference type="EMBL" id="JAEAOA010000687">
    <property type="protein sequence ID" value="KAK3607579.1"/>
    <property type="molecule type" value="Genomic_DNA"/>
</dbReference>
<comment type="subcellular location">
    <subcellularLocation>
        <location evidence="3">Cell projection</location>
        <location evidence="3">Cilium</location>
    </subcellularLocation>
    <subcellularLocation>
        <location evidence="1">Cytoplasm</location>
        <location evidence="1">Cytoskeleton</location>
        <location evidence="1">Microtubule organizing center</location>
        <location evidence="1">Centrosome</location>
        <location evidence="1">Centriole</location>
    </subcellularLocation>
    <subcellularLocation>
        <location evidence="2">Nucleus</location>
    </subcellularLocation>
</comment>
<evidence type="ECO:0000259" key="16">
    <source>
        <dbReference type="SMART" id="SM00864"/>
    </source>
</evidence>
<proteinExistence type="inferred from homology"/>
<dbReference type="GO" id="GO:0005525">
    <property type="term" value="F:GTP binding"/>
    <property type="evidence" value="ECO:0007669"/>
    <property type="project" value="UniProtKB-UniRule"/>
</dbReference>
<evidence type="ECO:0000256" key="2">
    <source>
        <dbReference type="ARBA" id="ARBA00004123"/>
    </source>
</evidence>
<sequence length="461" mass="51898">MFLIVLILTSSCIMSIITLQLGQCGNQIGGELFTTFIKDAHAKPSNVQVSANRNEQYTEEVISKFFTTESQSDKFDVPQARAVLVDMEPKVIAQICTEAKRTGKWMYPEKQQFSQKRGSGNNWAHGFCVHGPRVKEKVMNMIQQEAEKCDNLGGFLSLTSLAGGTGSGVGAYVTQCLRDEFPNSFILNQVVWPYHTGEVIVQNYNAILTLSHLYQSADAVLVMENDHLHRICTQLLNIKKIGFKDINNVICHKLASFLLPAVTQKYTDHRRSNAFGEVLEHLVSHPDYKLLTIKNIPQMSDTSKQFCTYQWHGLLKHLRQMLIADASMEEGIDWQVHLGDGSGIKHNQSLANALFLRGKDLDGIDVSSFSDPKLYPSWILPNTGVAVYKQPRIFNDYEKSAALVTNSRSPIGSLNHMIGKAWNMFSSRAYVYQYEKHGLTEEDFLDSFVTLEQVVANYNTL</sequence>
<dbReference type="CDD" id="cd02189">
    <property type="entry name" value="delta_zeta_tubulin-like"/>
    <property type="match status" value="1"/>
</dbReference>
<dbReference type="PROSITE" id="PS00227">
    <property type="entry name" value="TUBULIN"/>
    <property type="match status" value="1"/>
</dbReference>
<keyword evidence="6 14" id="KW-0493">Microtubule</keyword>
<dbReference type="GO" id="GO:0005814">
    <property type="term" value="C:centriole"/>
    <property type="evidence" value="ECO:0007669"/>
    <property type="project" value="UniProtKB-SubCell"/>
</dbReference>